<feature type="transmembrane region" description="Helical" evidence="1">
    <location>
        <begin position="351"/>
        <end position="370"/>
    </location>
</feature>
<sequence length="457" mass="47979">MSAARRAFARAALGVAAFILYGSLVPFHFRALTRDGAGRAFRAALAAGVTIESRSDAIVNVLLGVPLGFALLGLVSADRQWPRPKVALFGLLVLPACVLFSAAVEFAQLFTESRVCSASDVAAQALGAAAGVAVWVLCGQALTDRARAVWDRADVNAAGRVLIAYLALVAFTQTLPFDVSASPADLYRKVRDGGVVFRPFSEFDGMSDADRWRHTAKLAKLAGLYFPIGLLAARLKGRIEAWSVVRVALAAVALGVCLEALQLVVKSRTPSVTDALVGAFAACAGWYAGRVHHEGLAVPFAVSWGIVWLAGMTPITQPPAGAPRLEVPRAFDWVPGLPLETGEPLNALEEVLTKLVLFGLLGVMVAAWRLPPRTRRGPGGSVRTAAAIAVALGLLTAGLIENGQRWYETHTPCITDVLLGGCGAGIGVVVAGLLRERRGARPRVAPQRPTVAPAPGA</sequence>
<organism evidence="3 4">
    <name type="scientific">Frigoriglobus tundricola</name>
    <dbReference type="NCBI Taxonomy" id="2774151"/>
    <lineage>
        <taxon>Bacteria</taxon>
        <taxon>Pseudomonadati</taxon>
        <taxon>Planctomycetota</taxon>
        <taxon>Planctomycetia</taxon>
        <taxon>Gemmatales</taxon>
        <taxon>Gemmataceae</taxon>
        <taxon>Frigoriglobus</taxon>
    </lineage>
</organism>
<dbReference type="RefSeq" id="WP_171470333.1">
    <property type="nucleotide sequence ID" value="NZ_CP053452.2"/>
</dbReference>
<gene>
    <name evidence="3" type="ORF">FTUN_1824</name>
</gene>
<keyword evidence="1" id="KW-0812">Transmembrane</keyword>
<feature type="transmembrane region" description="Helical" evidence="1">
    <location>
        <begin position="382"/>
        <end position="400"/>
    </location>
</feature>
<feature type="transmembrane region" description="Helical" evidence="1">
    <location>
        <begin position="296"/>
        <end position="315"/>
    </location>
</feature>
<feature type="transmembrane region" description="Helical" evidence="1">
    <location>
        <begin position="247"/>
        <end position="265"/>
    </location>
</feature>
<feature type="transmembrane region" description="Helical" evidence="1">
    <location>
        <begin position="122"/>
        <end position="143"/>
    </location>
</feature>
<evidence type="ECO:0000313" key="4">
    <source>
        <dbReference type="Proteomes" id="UP000503447"/>
    </source>
</evidence>
<feature type="transmembrane region" description="Helical" evidence="1">
    <location>
        <begin position="412"/>
        <end position="434"/>
    </location>
</feature>
<keyword evidence="1" id="KW-1133">Transmembrane helix</keyword>
<evidence type="ECO:0000256" key="1">
    <source>
        <dbReference type="SAM" id="Phobius"/>
    </source>
</evidence>
<proteinExistence type="predicted"/>
<dbReference type="Pfam" id="PF04892">
    <property type="entry name" value="VanZ"/>
    <property type="match status" value="1"/>
</dbReference>
<keyword evidence="1" id="KW-0472">Membrane</keyword>
<dbReference type="EMBL" id="CP053452">
    <property type="protein sequence ID" value="QJW94304.1"/>
    <property type="molecule type" value="Genomic_DNA"/>
</dbReference>
<keyword evidence="4" id="KW-1185">Reference proteome</keyword>
<feature type="transmembrane region" description="Helical" evidence="1">
    <location>
        <begin position="57"/>
        <end position="75"/>
    </location>
</feature>
<dbReference type="PANTHER" id="PTHR28008:SF1">
    <property type="entry name" value="DOMAIN PROTEIN, PUTATIVE (AFU_ORTHOLOGUE AFUA_3G10980)-RELATED"/>
    <property type="match status" value="1"/>
</dbReference>
<dbReference type="KEGG" id="ftj:FTUN_1824"/>
<reference evidence="4" key="1">
    <citation type="submission" date="2020-05" db="EMBL/GenBank/DDBJ databases">
        <title>Frigoriglobus tundricola gen. nov., sp. nov., a psychrotolerant cellulolytic planctomycete of the family Gemmataceae with two divergent copies of 16S rRNA gene.</title>
        <authorList>
            <person name="Kulichevskaya I.S."/>
            <person name="Ivanova A.A."/>
            <person name="Naumoff D.G."/>
            <person name="Beletsky A.V."/>
            <person name="Rijpstra W.I.C."/>
            <person name="Sinninghe Damste J.S."/>
            <person name="Mardanov A.V."/>
            <person name="Ravin N.V."/>
            <person name="Dedysh S.N."/>
        </authorList>
    </citation>
    <scope>NUCLEOTIDE SEQUENCE [LARGE SCALE GENOMIC DNA]</scope>
    <source>
        <strain evidence="4">PL17</strain>
    </source>
</reference>
<feature type="transmembrane region" description="Helical" evidence="1">
    <location>
        <begin position="271"/>
        <end position="289"/>
    </location>
</feature>
<evidence type="ECO:0000259" key="2">
    <source>
        <dbReference type="Pfam" id="PF04892"/>
    </source>
</evidence>
<protein>
    <recommendedName>
        <fullName evidence="2">VanZ-like domain-containing protein</fullName>
    </recommendedName>
</protein>
<dbReference type="PANTHER" id="PTHR28008">
    <property type="entry name" value="DOMAIN PROTEIN, PUTATIVE (AFU_ORTHOLOGUE AFUA_3G10980)-RELATED"/>
    <property type="match status" value="1"/>
</dbReference>
<feature type="transmembrane region" description="Helical" evidence="1">
    <location>
        <begin position="87"/>
        <end position="110"/>
    </location>
</feature>
<name>A0A6M5YL48_9BACT</name>
<accession>A0A6M5YL48</accession>
<dbReference type="AlphaFoldDB" id="A0A6M5YL48"/>
<dbReference type="InterPro" id="IPR006976">
    <property type="entry name" value="VanZ-like"/>
</dbReference>
<dbReference type="Proteomes" id="UP000503447">
    <property type="component" value="Chromosome"/>
</dbReference>
<evidence type="ECO:0000313" key="3">
    <source>
        <dbReference type="EMBL" id="QJW94304.1"/>
    </source>
</evidence>
<feature type="transmembrane region" description="Helical" evidence="1">
    <location>
        <begin position="7"/>
        <end position="29"/>
    </location>
</feature>
<feature type="domain" description="VanZ-like" evidence="2">
    <location>
        <begin position="23"/>
        <end position="138"/>
    </location>
</feature>